<dbReference type="InterPro" id="IPR001537">
    <property type="entry name" value="SpoU_MeTrfase"/>
</dbReference>
<evidence type="ECO:0000256" key="1">
    <source>
        <dbReference type="ARBA" id="ARBA00022603"/>
    </source>
</evidence>
<dbReference type="InterPro" id="IPR015898">
    <property type="entry name" value="G-protein_gamma-like_dom"/>
</dbReference>
<dbReference type="PANTHER" id="PTHR46429:SF1">
    <property type="entry name" value="23S RRNA (GUANOSINE-2'-O-)-METHYLTRANSFERASE RLMB"/>
    <property type="match status" value="1"/>
</dbReference>
<dbReference type="GO" id="GO:0005829">
    <property type="term" value="C:cytosol"/>
    <property type="evidence" value="ECO:0007669"/>
    <property type="project" value="TreeGrafter"/>
</dbReference>
<accession>A0A8J5XFE9</accession>
<dbReference type="PANTHER" id="PTHR46429">
    <property type="entry name" value="23S RRNA (GUANOSINE-2'-O-)-METHYLTRANSFERASE RLMB"/>
    <property type="match status" value="1"/>
</dbReference>
<dbReference type="InterPro" id="IPR029028">
    <property type="entry name" value="Alpha/beta_knot_MTases"/>
</dbReference>
<dbReference type="GO" id="GO:0007186">
    <property type="term" value="P:G protein-coupled receptor signaling pathway"/>
    <property type="evidence" value="ECO:0007669"/>
    <property type="project" value="InterPro"/>
</dbReference>
<dbReference type="GO" id="GO:0006396">
    <property type="term" value="P:RNA processing"/>
    <property type="evidence" value="ECO:0007669"/>
    <property type="project" value="InterPro"/>
</dbReference>
<evidence type="ECO:0000259" key="4">
    <source>
        <dbReference type="PROSITE" id="PS50058"/>
    </source>
</evidence>
<dbReference type="OrthoDB" id="241340at2759"/>
<dbReference type="Pfam" id="PF00588">
    <property type="entry name" value="SpoU_methylase"/>
    <property type="match status" value="1"/>
</dbReference>
<evidence type="ECO:0000256" key="2">
    <source>
        <dbReference type="ARBA" id="ARBA00022679"/>
    </source>
</evidence>
<dbReference type="InterPro" id="IPR029026">
    <property type="entry name" value="tRNA_m1G_MTases_N"/>
</dbReference>
<evidence type="ECO:0000313" key="5">
    <source>
        <dbReference type="EMBL" id="KAG8459842.1"/>
    </source>
</evidence>
<keyword evidence="1" id="KW-0489">Methyltransferase</keyword>
<sequence>MRATRPRVTARMVDAANGASARAARANASVRVDENALESAGADESADAGADVGADEAAHLRARVAQLELELETARAALQGAHAELPARAASPAQRIAALDGALAALEMPFASVEACEPALAMYAAFASTPSTPPRAGAAARQPLAALARAAAHNVAHAVRREAASSAEYIRSTDEAHAAASAAGVDGALLVGHELVLVLDNVRSAYNVGSLLRTADTARVHAVLCCGYTPCPPHAKIDKTAFAASRSVRTRHYDSTAAALRALRAKGFEIWAMETTARSLCYASAQPPPKLALVLGNEEVGVDPVILDDADKLVEIPTFGLKNSLNVASAAPVVVFDVLRQWGVLDDQRRETDELRSAILQVAVE</sequence>
<dbReference type="AlphaFoldDB" id="A0A8J5XFE9"/>
<dbReference type="Proteomes" id="UP000751190">
    <property type="component" value="Unassembled WGS sequence"/>
</dbReference>
<dbReference type="Gene3D" id="3.40.1280.10">
    <property type="match status" value="1"/>
</dbReference>
<dbReference type="EMBL" id="JAGTXO010000037">
    <property type="protein sequence ID" value="KAG8459842.1"/>
    <property type="molecule type" value="Genomic_DNA"/>
</dbReference>
<organism evidence="5 6">
    <name type="scientific">Diacronema lutheri</name>
    <name type="common">Unicellular marine alga</name>
    <name type="synonym">Monochrysis lutheri</name>
    <dbReference type="NCBI Taxonomy" id="2081491"/>
    <lineage>
        <taxon>Eukaryota</taxon>
        <taxon>Haptista</taxon>
        <taxon>Haptophyta</taxon>
        <taxon>Pavlovophyceae</taxon>
        <taxon>Pavlovales</taxon>
        <taxon>Pavlovaceae</taxon>
        <taxon>Diacronema</taxon>
    </lineage>
</organism>
<feature type="coiled-coil region" evidence="3">
    <location>
        <begin position="57"/>
        <end position="84"/>
    </location>
</feature>
<dbReference type="GO" id="GO:0008173">
    <property type="term" value="F:RNA methyltransferase activity"/>
    <property type="evidence" value="ECO:0007669"/>
    <property type="project" value="InterPro"/>
</dbReference>
<proteinExistence type="predicted"/>
<reference evidence="5" key="1">
    <citation type="submission" date="2021-05" db="EMBL/GenBank/DDBJ databases">
        <title>The genome of the haptophyte Pavlova lutheri (Diacronema luteri, Pavlovales) - a model for lipid biosynthesis in eukaryotic algae.</title>
        <authorList>
            <person name="Hulatt C.J."/>
            <person name="Posewitz M.C."/>
        </authorList>
    </citation>
    <scope>NUCLEOTIDE SEQUENCE</scope>
    <source>
        <strain evidence="5">NIVA-4/92</strain>
    </source>
</reference>
<feature type="domain" description="G protein gamma" evidence="4">
    <location>
        <begin position="53"/>
        <end position="119"/>
    </location>
</feature>
<comment type="caution">
    <text evidence="5">The sequence shown here is derived from an EMBL/GenBank/DDBJ whole genome shotgun (WGS) entry which is preliminary data.</text>
</comment>
<evidence type="ECO:0000313" key="6">
    <source>
        <dbReference type="Proteomes" id="UP000751190"/>
    </source>
</evidence>
<protein>
    <recommendedName>
        <fullName evidence="4">G protein gamma domain-containing protein</fullName>
    </recommendedName>
</protein>
<keyword evidence="2" id="KW-0808">Transferase</keyword>
<evidence type="ECO:0000256" key="3">
    <source>
        <dbReference type="SAM" id="Coils"/>
    </source>
</evidence>
<dbReference type="GO" id="GO:0032259">
    <property type="term" value="P:methylation"/>
    <property type="evidence" value="ECO:0007669"/>
    <property type="project" value="UniProtKB-KW"/>
</dbReference>
<dbReference type="OMA" id="SIAIWEY"/>
<name>A0A8J5XFE9_DIALT</name>
<dbReference type="InterPro" id="IPR004441">
    <property type="entry name" value="rRNA_MeTrfase_TrmH"/>
</dbReference>
<dbReference type="SUPFAM" id="SSF75217">
    <property type="entry name" value="alpha/beta knot"/>
    <property type="match status" value="1"/>
</dbReference>
<keyword evidence="6" id="KW-1185">Reference proteome</keyword>
<dbReference type="PROSITE" id="PS50058">
    <property type="entry name" value="G_PROTEIN_GAMMA"/>
    <property type="match status" value="1"/>
</dbReference>
<gene>
    <name evidence="5" type="ORF">KFE25_014405</name>
</gene>
<keyword evidence="3" id="KW-0175">Coiled coil</keyword>
<dbReference type="GO" id="GO:0003723">
    <property type="term" value="F:RNA binding"/>
    <property type="evidence" value="ECO:0007669"/>
    <property type="project" value="InterPro"/>
</dbReference>